<feature type="domain" description="SusD-like N-terminal" evidence="7">
    <location>
        <begin position="114"/>
        <end position="242"/>
    </location>
</feature>
<evidence type="ECO:0008006" key="9">
    <source>
        <dbReference type="Google" id="ProtNLM"/>
    </source>
</evidence>
<dbReference type="Gene3D" id="1.25.40.390">
    <property type="match status" value="1"/>
</dbReference>
<accession>A0A212JCQ6</accession>
<dbReference type="CDD" id="cd08977">
    <property type="entry name" value="SusD"/>
    <property type="match status" value="1"/>
</dbReference>
<dbReference type="EMBL" id="FLUM01000001">
    <property type="protein sequence ID" value="SBV97226.1"/>
    <property type="molecule type" value="Genomic_DNA"/>
</dbReference>
<dbReference type="RefSeq" id="WP_296940157.1">
    <property type="nucleotide sequence ID" value="NZ_LT599032.1"/>
</dbReference>
<dbReference type="InterPro" id="IPR011990">
    <property type="entry name" value="TPR-like_helical_dom_sf"/>
</dbReference>
<evidence type="ECO:0000256" key="5">
    <source>
        <dbReference type="ARBA" id="ARBA00023237"/>
    </source>
</evidence>
<reference evidence="8" key="1">
    <citation type="submission" date="2016-04" db="EMBL/GenBank/DDBJ databases">
        <authorList>
            <person name="Evans L.H."/>
            <person name="Alamgir A."/>
            <person name="Owens N."/>
            <person name="Weber N.D."/>
            <person name="Virtaneva K."/>
            <person name="Barbian K."/>
            <person name="Babar A."/>
            <person name="Rosenke K."/>
        </authorList>
    </citation>
    <scope>NUCLEOTIDE SEQUENCE</scope>
    <source>
        <strain evidence="8">86-1</strain>
    </source>
</reference>
<dbReference type="Pfam" id="PF14322">
    <property type="entry name" value="SusD-like_3"/>
    <property type="match status" value="1"/>
</dbReference>
<organism evidence="8">
    <name type="scientific">uncultured Dysgonomonas sp</name>
    <dbReference type="NCBI Taxonomy" id="206096"/>
    <lineage>
        <taxon>Bacteria</taxon>
        <taxon>Pseudomonadati</taxon>
        <taxon>Bacteroidota</taxon>
        <taxon>Bacteroidia</taxon>
        <taxon>Bacteroidales</taxon>
        <taxon>Dysgonomonadaceae</taxon>
        <taxon>Dysgonomonas</taxon>
        <taxon>environmental samples</taxon>
    </lineage>
</organism>
<evidence type="ECO:0000256" key="3">
    <source>
        <dbReference type="ARBA" id="ARBA00022729"/>
    </source>
</evidence>
<dbReference type="InterPro" id="IPR012944">
    <property type="entry name" value="SusD_RagB_dom"/>
</dbReference>
<evidence type="ECO:0000313" key="8">
    <source>
        <dbReference type="EMBL" id="SBV97226.1"/>
    </source>
</evidence>
<keyword evidence="4" id="KW-0472">Membrane</keyword>
<keyword evidence="3" id="KW-0732">Signal</keyword>
<dbReference type="AlphaFoldDB" id="A0A212JCQ6"/>
<gene>
    <name evidence="8" type="ORF">KL86DYS1_11854</name>
</gene>
<name>A0A212JCQ6_9BACT</name>
<dbReference type="InterPro" id="IPR033985">
    <property type="entry name" value="SusD-like_N"/>
</dbReference>
<evidence type="ECO:0000256" key="1">
    <source>
        <dbReference type="ARBA" id="ARBA00004442"/>
    </source>
</evidence>
<comment type="similarity">
    <text evidence="2">Belongs to the SusD family.</text>
</comment>
<feature type="domain" description="RagB/SusD" evidence="6">
    <location>
        <begin position="321"/>
        <end position="596"/>
    </location>
</feature>
<sequence length="596" mass="67745">MNKIIKHISITTATILTLSLLFVRCGDFLEMPLVSSAVNQDTIFSSRAKAEMFLWDTYQQIMPFGLPLYKSTNNDNYDQIDRCIRANLTDECNQSIGACPATEMNNVGYTAAGSQTTPSRYSETKMIKCYSGIRKAWTFIENVDRVPDIPQEEKERMKAECKTLIALRYFTLVRTFGGVPLVKRVLSPEDDLMIGRSSFDECVNYIVSLCEEAELILPDQYPTQWRGRVTKGAALSVKARTLLYAASPLFNTQNPVLNYGNPEHNKYLCYMNYDVTRWEKAYKANLAVIDWATSKGGISLINTGNPFDDYGTATSVPDNTEIILANKTSTLGHSNTGGFTTYYLPNLGAFNKGSSIMVNALYQFYKADGTEQSWPAVGEEKPFSEYTEKMAQMEPRFKAIGWIYGEKPAMCPDRYAGWNYVITGANSGDIQGCAVMMKFTYKFSGSNDQPFPIFRLSEFYLNCAEAINEYSANNPIAYEMLNQIRRRAGLPAISSSDSRYNTQNKLGELIKRERFIELFGEDHRIYDVRRWRIADTPGIIGGNMLGFVLKQNTTKTDYLTYTTKNFENRYWNDKMFYHPFPQLEVNKGYLVQNPGY</sequence>
<dbReference type="SUPFAM" id="SSF48452">
    <property type="entry name" value="TPR-like"/>
    <property type="match status" value="1"/>
</dbReference>
<keyword evidence="5" id="KW-0998">Cell outer membrane</keyword>
<evidence type="ECO:0000256" key="2">
    <source>
        <dbReference type="ARBA" id="ARBA00006275"/>
    </source>
</evidence>
<dbReference type="Pfam" id="PF07980">
    <property type="entry name" value="SusD_RagB"/>
    <property type="match status" value="1"/>
</dbReference>
<evidence type="ECO:0000256" key="4">
    <source>
        <dbReference type="ARBA" id="ARBA00023136"/>
    </source>
</evidence>
<evidence type="ECO:0000259" key="6">
    <source>
        <dbReference type="Pfam" id="PF07980"/>
    </source>
</evidence>
<proteinExistence type="inferred from homology"/>
<comment type="subcellular location">
    <subcellularLocation>
        <location evidence="1">Cell outer membrane</location>
    </subcellularLocation>
</comment>
<protein>
    <recommendedName>
        <fullName evidence="9">RagB/SusD family nutrient uptake outer membrane protein</fullName>
    </recommendedName>
</protein>
<dbReference type="GO" id="GO:0009279">
    <property type="term" value="C:cell outer membrane"/>
    <property type="evidence" value="ECO:0007669"/>
    <property type="project" value="UniProtKB-SubCell"/>
</dbReference>
<evidence type="ECO:0000259" key="7">
    <source>
        <dbReference type="Pfam" id="PF14322"/>
    </source>
</evidence>